<dbReference type="EMBL" id="JAHRHJ020003307">
    <property type="protein sequence ID" value="KAH9291995.1"/>
    <property type="molecule type" value="Genomic_DNA"/>
</dbReference>
<evidence type="ECO:0000256" key="6">
    <source>
        <dbReference type="ARBA" id="ARBA00022840"/>
    </source>
</evidence>
<dbReference type="GO" id="GO:0071013">
    <property type="term" value="C:catalytic step 2 spliceosome"/>
    <property type="evidence" value="ECO:0007669"/>
    <property type="project" value="TreeGrafter"/>
</dbReference>
<feature type="domain" description="Helicase ATP-binding" evidence="8">
    <location>
        <begin position="15"/>
        <end position="178"/>
    </location>
</feature>
<dbReference type="PANTHER" id="PTHR18934:SF83">
    <property type="entry name" value="PRE-MRNA-SPLICING FACTOR ATP-DEPENDENT RNA HELICASE DHX16"/>
    <property type="match status" value="1"/>
</dbReference>
<evidence type="ECO:0000313" key="11">
    <source>
        <dbReference type="Proteomes" id="UP000824469"/>
    </source>
</evidence>
<name>A0AA38C0H9_TAXCH</name>
<proteinExistence type="predicted"/>
<sequence length="409" mass="45698">MSQMLPIHDLREELIQVINDHQIVVVVGETGSGKTTQIPQYLHEAGYTKLGKIGCTQPHGVATMSVASRVAQEMGIKLGHDVGYFVEFEDCTSHKTVLTYITDAMFLREFMDEPDLASYSVVMVDEAHDRTLSTDVLLGLIKNIARFHPDLKIIISSATLDAEKFSDYFDGAPIFKIPGRRFPVEIHYTRSPEADHLKAAVAMVCQIHLTEQAGDILVFFTGREEIEVAEGILKPWGLGIDIAEMIICPMYANLPLDMQTKNFEPTPKGARKVVLAIDLAETSLTINGISYVIDPGFCQQKSYNPSMGMDSLLKTLISKAFALQRSDRVGRIELGKCFRLYTAWTYQNEMQDHGIPEIQQKNLSSVVITLKILGIHDLMNFDFIDHPPAETIIRAQEELYALCTLNSNS</sequence>
<dbReference type="SMART" id="SM00487">
    <property type="entry name" value="DEXDc"/>
    <property type="match status" value="1"/>
</dbReference>
<dbReference type="AlphaFoldDB" id="A0AA38C0H9"/>
<gene>
    <name evidence="10" type="ORF">KI387_042817</name>
</gene>
<keyword evidence="2" id="KW-0507">mRNA processing</keyword>
<comment type="caution">
    <text evidence="10">The sequence shown here is derived from an EMBL/GenBank/DDBJ whole genome shotgun (WGS) entry which is preliminary data.</text>
</comment>
<keyword evidence="4" id="KW-0378">Hydrolase</keyword>
<dbReference type="Pfam" id="PF00271">
    <property type="entry name" value="Helicase_C"/>
    <property type="match status" value="1"/>
</dbReference>
<dbReference type="FunFam" id="3.40.50.300:FF:000615">
    <property type="entry name" value="pre-mRNA-splicing factor ATP-dependent RNA helicase DEAH7"/>
    <property type="match status" value="1"/>
</dbReference>
<dbReference type="CDD" id="cd18791">
    <property type="entry name" value="SF2_C_RHA"/>
    <property type="match status" value="1"/>
</dbReference>
<dbReference type="InterPro" id="IPR027417">
    <property type="entry name" value="P-loop_NTPase"/>
</dbReference>
<protein>
    <recommendedName>
        <fullName evidence="1">RNA helicase</fullName>
        <ecNumber evidence="1">3.6.4.13</ecNumber>
    </recommendedName>
</protein>
<evidence type="ECO:0000256" key="3">
    <source>
        <dbReference type="ARBA" id="ARBA00022741"/>
    </source>
</evidence>
<dbReference type="PROSITE" id="PS51194">
    <property type="entry name" value="HELICASE_CTER"/>
    <property type="match status" value="1"/>
</dbReference>
<dbReference type="PANTHER" id="PTHR18934">
    <property type="entry name" value="ATP-DEPENDENT RNA HELICASE"/>
    <property type="match status" value="1"/>
</dbReference>
<evidence type="ECO:0000259" key="9">
    <source>
        <dbReference type="PROSITE" id="PS51194"/>
    </source>
</evidence>
<keyword evidence="5" id="KW-0347">Helicase</keyword>
<evidence type="ECO:0000256" key="1">
    <source>
        <dbReference type="ARBA" id="ARBA00012552"/>
    </source>
</evidence>
<comment type="catalytic activity">
    <reaction evidence="7">
        <text>ATP + H2O = ADP + phosphate + H(+)</text>
        <dbReference type="Rhea" id="RHEA:13065"/>
        <dbReference type="ChEBI" id="CHEBI:15377"/>
        <dbReference type="ChEBI" id="CHEBI:15378"/>
        <dbReference type="ChEBI" id="CHEBI:30616"/>
        <dbReference type="ChEBI" id="CHEBI:43474"/>
        <dbReference type="ChEBI" id="CHEBI:456216"/>
        <dbReference type="EC" id="3.6.4.13"/>
    </reaction>
</comment>
<keyword evidence="11" id="KW-1185">Reference proteome</keyword>
<dbReference type="InterPro" id="IPR001650">
    <property type="entry name" value="Helicase_C-like"/>
</dbReference>
<reference evidence="10 11" key="1">
    <citation type="journal article" date="2021" name="Nat. Plants">
        <title>The Taxus genome provides insights into paclitaxel biosynthesis.</title>
        <authorList>
            <person name="Xiong X."/>
            <person name="Gou J."/>
            <person name="Liao Q."/>
            <person name="Li Y."/>
            <person name="Zhou Q."/>
            <person name="Bi G."/>
            <person name="Li C."/>
            <person name="Du R."/>
            <person name="Wang X."/>
            <person name="Sun T."/>
            <person name="Guo L."/>
            <person name="Liang H."/>
            <person name="Lu P."/>
            <person name="Wu Y."/>
            <person name="Zhang Z."/>
            <person name="Ro D.K."/>
            <person name="Shang Y."/>
            <person name="Huang S."/>
            <person name="Yan J."/>
        </authorList>
    </citation>
    <scope>NUCLEOTIDE SEQUENCE [LARGE SCALE GENOMIC DNA]</scope>
    <source>
        <strain evidence="10">Ta-2019</strain>
    </source>
</reference>
<evidence type="ECO:0000256" key="4">
    <source>
        <dbReference type="ARBA" id="ARBA00022801"/>
    </source>
</evidence>
<dbReference type="FunFam" id="1.10.10.2130:FF:000001">
    <property type="entry name" value="Pre-mRNA-splicing factor ATP-dependent RNA helicase"/>
    <property type="match status" value="1"/>
</dbReference>
<dbReference type="InterPro" id="IPR014001">
    <property type="entry name" value="Helicase_ATP-bd"/>
</dbReference>
<accession>A0AA38C0H9</accession>
<keyword evidence="3" id="KW-0547">Nucleotide-binding</keyword>
<evidence type="ECO:0000256" key="7">
    <source>
        <dbReference type="ARBA" id="ARBA00047984"/>
    </source>
</evidence>
<dbReference type="InterPro" id="IPR042035">
    <property type="entry name" value="DEAH_win-hel_dom"/>
</dbReference>
<evidence type="ECO:0000259" key="8">
    <source>
        <dbReference type="PROSITE" id="PS51192"/>
    </source>
</evidence>
<dbReference type="Gene3D" id="3.40.50.300">
    <property type="entry name" value="P-loop containing nucleotide triphosphate hydrolases"/>
    <property type="match status" value="2"/>
</dbReference>
<feature type="domain" description="Helicase C-terminal" evidence="9">
    <location>
        <begin position="203"/>
        <end position="374"/>
    </location>
</feature>
<dbReference type="Proteomes" id="UP000824469">
    <property type="component" value="Unassembled WGS sequence"/>
</dbReference>
<dbReference type="GO" id="GO:0006397">
    <property type="term" value="P:mRNA processing"/>
    <property type="evidence" value="ECO:0007669"/>
    <property type="project" value="UniProtKB-KW"/>
</dbReference>
<dbReference type="GO" id="GO:0003724">
    <property type="term" value="F:RNA helicase activity"/>
    <property type="evidence" value="ECO:0007669"/>
    <property type="project" value="UniProtKB-EC"/>
</dbReference>
<dbReference type="OMA" id="XLLELAP"/>
<dbReference type="InterPro" id="IPR049945">
    <property type="entry name" value="AAA_22"/>
</dbReference>
<dbReference type="GO" id="GO:0016887">
    <property type="term" value="F:ATP hydrolysis activity"/>
    <property type="evidence" value="ECO:0007669"/>
    <property type="project" value="InterPro"/>
</dbReference>
<dbReference type="GO" id="GO:0005524">
    <property type="term" value="F:ATP binding"/>
    <property type="evidence" value="ECO:0007669"/>
    <property type="project" value="UniProtKB-KW"/>
</dbReference>
<evidence type="ECO:0000256" key="2">
    <source>
        <dbReference type="ARBA" id="ARBA00022664"/>
    </source>
</evidence>
<dbReference type="Gene3D" id="1.10.10.2130">
    <property type="entry name" value="DEAH helicase family, winged-helix domain"/>
    <property type="match status" value="1"/>
</dbReference>
<evidence type="ECO:0000256" key="5">
    <source>
        <dbReference type="ARBA" id="ARBA00022806"/>
    </source>
</evidence>
<organism evidence="10 11">
    <name type="scientific">Taxus chinensis</name>
    <name type="common">Chinese yew</name>
    <name type="synonym">Taxus wallichiana var. chinensis</name>
    <dbReference type="NCBI Taxonomy" id="29808"/>
    <lineage>
        <taxon>Eukaryota</taxon>
        <taxon>Viridiplantae</taxon>
        <taxon>Streptophyta</taxon>
        <taxon>Embryophyta</taxon>
        <taxon>Tracheophyta</taxon>
        <taxon>Spermatophyta</taxon>
        <taxon>Pinopsida</taxon>
        <taxon>Pinidae</taxon>
        <taxon>Conifers II</taxon>
        <taxon>Cupressales</taxon>
        <taxon>Taxaceae</taxon>
        <taxon>Taxus</taxon>
    </lineage>
</organism>
<dbReference type="Pfam" id="PF13401">
    <property type="entry name" value="AAA_22"/>
    <property type="match status" value="1"/>
</dbReference>
<keyword evidence="6" id="KW-0067">ATP-binding</keyword>
<evidence type="ECO:0000313" key="10">
    <source>
        <dbReference type="EMBL" id="KAH9291995.1"/>
    </source>
</evidence>
<dbReference type="EC" id="3.6.4.13" evidence="1"/>
<dbReference type="SMART" id="SM00490">
    <property type="entry name" value="HELICc"/>
    <property type="match status" value="1"/>
</dbReference>
<dbReference type="PROSITE" id="PS51192">
    <property type="entry name" value="HELICASE_ATP_BIND_1"/>
    <property type="match status" value="1"/>
</dbReference>
<dbReference type="SUPFAM" id="SSF52540">
    <property type="entry name" value="P-loop containing nucleoside triphosphate hydrolases"/>
    <property type="match status" value="1"/>
</dbReference>
<dbReference type="GO" id="GO:0003723">
    <property type="term" value="F:RNA binding"/>
    <property type="evidence" value="ECO:0007669"/>
    <property type="project" value="TreeGrafter"/>
</dbReference>